<evidence type="ECO:0000313" key="3">
    <source>
        <dbReference type="Proteomes" id="UP001630127"/>
    </source>
</evidence>
<dbReference type="CDD" id="cd06222">
    <property type="entry name" value="RNase_H_like"/>
    <property type="match status" value="1"/>
</dbReference>
<evidence type="ECO:0000259" key="1">
    <source>
        <dbReference type="Pfam" id="PF13456"/>
    </source>
</evidence>
<reference evidence="2 3" key="1">
    <citation type="submission" date="2024-11" db="EMBL/GenBank/DDBJ databases">
        <title>A near-complete genome assembly of Cinchona calisaya.</title>
        <authorList>
            <person name="Lian D.C."/>
            <person name="Zhao X.W."/>
            <person name="Wei L."/>
        </authorList>
    </citation>
    <scope>NUCLEOTIDE SEQUENCE [LARGE SCALE GENOMIC DNA]</scope>
    <source>
        <tissue evidence="2">Nenye</tissue>
    </source>
</reference>
<dbReference type="AlphaFoldDB" id="A0ABD2Z0L7"/>
<dbReference type="Pfam" id="PF13456">
    <property type="entry name" value="RVT_3"/>
    <property type="match status" value="1"/>
</dbReference>
<proteinExistence type="predicted"/>
<dbReference type="Proteomes" id="UP001630127">
    <property type="component" value="Unassembled WGS sequence"/>
</dbReference>
<dbReference type="EMBL" id="JBJUIK010000011">
    <property type="protein sequence ID" value="KAL3513050.1"/>
    <property type="molecule type" value="Genomic_DNA"/>
</dbReference>
<comment type="caution">
    <text evidence="2">The sequence shown here is derived from an EMBL/GenBank/DDBJ whole genome shotgun (WGS) entry which is preliminary data.</text>
</comment>
<dbReference type="InterPro" id="IPR044730">
    <property type="entry name" value="RNase_H-like_dom_plant"/>
</dbReference>
<protein>
    <recommendedName>
        <fullName evidence="1">RNase H type-1 domain-containing protein</fullName>
    </recommendedName>
</protein>
<gene>
    <name evidence="2" type="ORF">ACH5RR_025767</name>
</gene>
<name>A0ABD2Z0L7_9GENT</name>
<sequence length="139" mass="15848">MLQQNRVQVDNVLVSRQYNATFRVQELLMTLIGEDKELVVLKHSSRVPLGVGVKWTPPSHKFIKGYQELGNFIAEMAEALATWEAISLIISLWYTKFILEVDAALVVKLLTDETNDFSPTGHILDETRKLLKDCTNFEI</sequence>
<dbReference type="InterPro" id="IPR002156">
    <property type="entry name" value="RNaseH_domain"/>
</dbReference>
<evidence type="ECO:0000313" key="2">
    <source>
        <dbReference type="EMBL" id="KAL3513050.1"/>
    </source>
</evidence>
<organism evidence="2 3">
    <name type="scientific">Cinchona calisaya</name>
    <dbReference type="NCBI Taxonomy" id="153742"/>
    <lineage>
        <taxon>Eukaryota</taxon>
        <taxon>Viridiplantae</taxon>
        <taxon>Streptophyta</taxon>
        <taxon>Embryophyta</taxon>
        <taxon>Tracheophyta</taxon>
        <taxon>Spermatophyta</taxon>
        <taxon>Magnoliopsida</taxon>
        <taxon>eudicotyledons</taxon>
        <taxon>Gunneridae</taxon>
        <taxon>Pentapetalae</taxon>
        <taxon>asterids</taxon>
        <taxon>lamiids</taxon>
        <taxon>Gentianales</taxon>
        <taxon>Rubiaceae</taxon>
        <taxon>Cinchonoideae</taxon>
        <taxon>Cinchoneae</taxon>
        <taxon>Cinchona</taxon>
    </lineage>
</organism>
<accession>A0ABD2Z0L7</accession>
<keyword evidence="3" id="KW-1185">Reference proteome</keyword>
<feature type="domain" description="RNase H type-1" evidence="1">
    <location>
        <begin position="73"/>
        <end position="138"/>
    </location>
</feature>